<evidence type="ECO:0008006" key="13">
    <source>
        <dbReference type="Google" id="ProtNLM"/>
    </source>
</evidence>
<dbReference type="CDD" id="cd03785">
    <property type="entry name" value="GT28_MurG"/>
    <property type="match status" value="1"/>
</dbReference>
<dbReference type="PANTHER" id="PTHR21015">
    <property type="entry name" value="UDP-N-ACETYLGLUCOSAMINE--N-ACETYLMURAMYL-(PENTAPEPTIDE) PYROPHOSPHORYL-UNDECAPRENOL N-ACETYLGLUCOSAMINE TRANSFERASE 1"/>
    <property type="match status" value="1"/>
</dbReference>
<dbReference type="Pfam" id="PF04101">
    <property type="entry name" value="Glyco_tran_28_C"/>
    <property type="match status" value="1"/>
</dbReference>
<feature type="domain" description="Glycosyl transferase family 28 C-terminal" evidence="11">
    <location>
        <begin position="191"/>
        <end position="290"/>
    </location>
</feature>
<dbReference type="InterPro" id="IPR004276">
    <property type="entry name" value="GlycoTrans_28_N"/>
</dbReference>
<keyword evidence="6" id="KW-0573">Peptidoglycan synthesis</keyword>
<dbReference type="NCBIfam" id="TIGR01133">
    <property type="entry name" value="murG"/>
    <property type="match status" value="1"/>
</dbReference>
<evidence type="ECO:0000313" key="12">
    <source>
        <dbReference type="EMBL" id="SVB93833.1"/>
    </source>
</evidence>
<dbReference type="GO" id="GO:0071555">
    <property type="term" value="P:cell wall organization"/>
    <property type="evidence" value="ECO:0007669"/>
    <property type="project" value="UniProtKB-KW"/>
</dbReference>
<sequence length="290" mass="31642">MHSRIIIAGGGTGGHVYPAIGIAKELQLLDPNVDIVFIGGTAQLESKIVPQNGFQFLPISVAGFPRKLTLKWFSVMTKLFLSIVKSFQILAELQPSAVVGTGGYVSGPVLVAAWIHRIPSFLQEQNASPGITNRIAGTWVRMAYLALETAVTYFPSDAVMLTGNPIRRSISTVKRSLGNYEKFGLDPDLKTVFVMGGSQGATAINSLIIDTLEYLECHNQNFQLIHQTGEQDLQVVMNKYDESSVKSLIKPYFDRIEEIYSIADLMVCRAGGMTISEITACGIPSIFIPL</sequence>
<evidence type="ECO:0000256" key="3">
    <source>
        <dbReference type="ARBA" id="ARBA00022676"/>
    </source>
</evidence>
<dbReference type="Pfam" id="PF03033">
    <property type="entry name" value="Glyco_transf_28"/>
    <property type="match status" value="1"/>
</dbReference>
<keyword evidence="1" id="KW-1003">Cell membrane</keyword>
<dbReference type="Gene3D" id="3.40.50.2000">
    <property type="entry name" value="Glycogen Phosphorylase B"/>
    <property type="match status" value="2"/>
</dbReference>
<dbReference type="GO" id="GO:0050511">
    <property type="term" value="F:undecaprenyldiphospho-muramoylpentapeptide beta-N-acetylglucosaminyltransferase activity"/>
    <property type="evidence" value="ECO:0007669"/>
    <property type="project" value="InterPro"/>
</dbReference>
<keyword evidence="2" id="KW-0132">Cell division</keyword>
<evidence type="ECO:0000256" key="9">
    <source>
        <dbReference type="ARBA" id="ARBA00023316"/>
    </source>
</evidence>
<reference evidence="12" key="1">
    <citation type="submission" date="2018-05" db="EMBL/GenBank/DDBJ databases">
        <authorList>
            <person name="Lanie J.A."/>
            <person name="Ng W.-L."/>
            <person name="Kazmierczak K.M."/>
            <person name="Andrzejewski T.M."/>
            <person name="Davidsen T.M."/>
            <person name="Wayne K.J."/>
            <person name="Tettelin H."/>
            <person name="Glass J.I."/>
            <person name="Rusch D."/>
            <person name="Podicherti R."/>
            <person name="Tsui H.-C.T."/>
            <person name="Winkler M.E."/>
        </authorList>
    </citation>
    <scope>NUCLEOTIDE SEQUENCE</scope>
</reference>
<dbReference type="SUPFAM" id="SSF53756">
    <property type="entry name" value="UDP-Glycosyltransferase/glycogen phosphorylase"/>
    <property type="match status" value="1"/>
</dbReference>
<gene>
    <name evidence="12" type="ORF">METZ01_LOCUS246687</name>
</gene>
<evidence type="ECO:0000256" key="7">
    <source>
        <dbReference type="ARBA" id="ARBA00023136"/>
    </source>
</evidence>
<evidence type="ECO:0000256" key="4">
    <source>
        <dbReference type="ARBA" id="ARBA00022679"/>
    </source>
</evidence>
<evidence type="ECO:0000259" key="11">
    <source>
        <dbReference type="Pfam" id="PF04101"/>
    </source>
</evidence>
<keyword evidence="3" id="KW-0328">Glycosyltransferase</keyword>
<evidence type="ECO:0000256" key="8">
    <source>
        <dbReference type="ARBA" id="ARBA00023306"/>
    </source>
</evidence>
<evidence type="ECO:0000256" key="6">
    <source>
        <dbReference type="ARBA" id="ARBA00022984"/>
    </source>
</evidence>
<evidence type="ECO:0000256" key="1">
    <source>
        <dbReference type="ARBA" id="ARBA00022475"/>
    </source>
</evidence>
<name>A0A382I4R6_9ZZZZ</name>
<evidence type="ECO:0000256" key="2">
    <source>
        <dbReference type="ARBA" id="ARBA00022618"/>
    </source>
</evidence>
<evidence type="ECO:0000259" key="10">
    <source>
        <dbReference type="Pfam" id="PF03033"/>
    </source>
</evidence>
<proteinExistence type="predicted"/>
<dbReference type="InterPro" id="IPR006009">
    <property type="entry name" value="GlcNAc_MurG"/>
</dbReference>
<dbReference type="GO" id="GO:0005975">
    <property type="term" value="P:carbohydrate metabolic process"/>
    <property type="evidence" value="ECO:0007669"/>
    <property type="project" value="InterPro"/>
</dbReference>
<keyword evidence="4" id="KW-0808">Transferase</keyword>
<protein>
    <recommendedName>
        <fullName evidence="13">Glycosyltransferase family 28 N-terminal domain-containing protein</fullName>
    </recommendedName>
</protein>
<organism evidence="12">
    <name type="scientific">marine metagenome</name>
    <dbReference type="NCBI Taxonomy" id="408172"/>
    <lineage>
        <taxon>unclassified sequences</taxon>
        <taxon>metagenomes</taxon>
        <taxon>ecological metagenomes</taxon>
    </lineage>
</organism>
<keyword evidence="9" id="KW-0961">Cell wall biogenesis/degradation</keyword>
<keyword evidence="5" id="KW-0133">Cell shape</keyword>
<accession>A0A382I4R6</accession>
<evidence type="ECO:0000256" key="5">
    <source>
        <dbReference type="ARBA" id="ARBA00022960"/>
    </source>
</evidence>
<dbReference type="EMBL" id="UINC01064810">
    <property type="protein sequence ID" value="SVB93833.1"/>
    <property type="molecule type" value="Genomic_DNA"/>
</dbReference>
<feature type="domain" description="Glycosyltransferase family 28 N-terminal" evidence="10">
    <location>
        <begin position="5"/>
        <end position="143"/>
    </location>
</feature>
<dbReference type="AlphaFoldDB" id="A0A382I4R6"/>
<dbReference type="PANTHER" id="PTHR21015:SF22">
    <property type="entry name" value="GLYCOSYLTRANSFERASE"/>
    <property type="match status" value="1"/>
</dbReference>
<dbReference type="InterPro" id="IPR007235">
    <property type="entry name" value="Glyco_trans_28_C"/>
</dbReference>
<keyword evidence="7" id="KW-0472">Membrane</keyword>
<dbReference type="GO" id="GO:0009252">
    <property type="term" value="P:peptidoglycan biosynthetic process"/>
    <property type="evidence" value="ECO:0007669"/>
    <property type="project" value="UniProtKB-KW"/>
</dbReference>
<keyword evidence="8" id="KW-0131">Cell cycle</keyword>
<feature type="non-terminal residue" evidence="12">
    <location>
        <position position="290"/>
    </location>
</feature>
<dbReference type="GO" id="GO:0051301">
    <property type="term" value="P:cell division"/>
    <property type="evidence" value="ECO:0007669"/>
    <property type="project" value="UniProtKB-KW"/>
</dbReference>
<dbReference type="GO" id="GO:0008360">
    <property type="term" value="P:regulation of cell shape"/>
    <property type="evidence" value="ECO:0007669"/>
    <property type="project" value="UniProtKB-KW"/>
</dbReference>